<dbReference type="InterPro" id="IPR040000">
    <property type="entry name" value="NOP9"/>
</dbReference>
<dbReference type="AlphaFoldDB" id="A0A9D3RSR8"/>
<dbReference type="GO" id="GO:0000447">
    <property type="term" value="P:endonucleolytic cleavage in ITS1 to separate SSU-rRNA from 5.8S rRNA and LSU-rRNA from tricistronic rRNA transcript (SSU-rRNA, 5.8S rRNA, LSU-rRNA)"/>
    <property type="evidence" value="ECO:0007669"/>
    <property type="project" value="TreeGrafter"/>
</dbReference>
<feature type="repeat" description="Pumilio" evidence="2">
    <location>
        <begin position="480"/>
        <end position="517"/>
    </location>
</feature>
<sequence length="629" mass="68860">MTEGTEEKNPRPWKGGGKERKGHGKEERGRGSGGEAGTKKRLDAMSVGYFRRVSERLEEGFAEEEEKVLFVENVLSEVRGRALLVATDITGSVTLQRLLPLAGPSQVGEVLSELGGASGQEFKAASCDRCGGHVVETALRQVPRWTGQTLEASKESAEETEAEDCGILEAQALALSRVVTEDVTEFITHTHGSHVTRTLTHLLGGCLEPERSRTHPGGKMQKTSTQLVDFEAPLSFGPALKKLALSLMDHIHTCVTNAVASTVLQAMLAVCHRKRPKLCRKLTKGIVGYLTSLSAAPGVSPLLVFLKDQACSRLIEKVLQVSHKALLRDVYKNHLKGQLVNLAVHPIANFPVQRLTAASSGYKMFHSVFEELVEGLEAILAAGHMGVIVQLTDSCVDREEMQGRLLQCLLEAFHCAAPPSLQTFCLPLFLSLHTHEAYYGEQPAEGDTQRPLSNICYNGSRLVQSLAKFKDRSVLLNSLRLLPPSDLLTLGTDQSGSHVLQALLVSSSDKGRSKILRRLEGQYVQLACSRYGSRVLEAVWNSATVSQKQGIAQELAPSESVLRSDQFARHVWAKFGLTHFGKRRGQWLEIQTGQSKKRKMFSDILEKRSSVIVRGIVALTSDPTALRTP</sequence>
<evidence type="ECO:0000256" key="1">
    <source>
        <dbReference type="ARBA" id="ARBA00022737"/>
    </source>
</evidence>
<dbReference type="Gene3D" id="1.25.10.10">
    <property type="entry name" value="Leucine-rich Repeat Variant"/>
    <property type="match status" value="2"/>
</dbReference>
<evidence type="ECO:0000256" key="3">
    <source>
        <dbReference type="SAM" id="MobiDB-lite"/>
    </source>
</evidence>
<dbReference type="GO" id="GO:0030688">
    <property type="term" value="C:preribosome, small subunit precursor"/>
    <property type="evidence" value="ECO:0007669"/>
    <property type="project" value="TreeGrafter"/>
</dbReference>
<feature type="repeat" description="Pumilio" evidence="2">
    <location>
        <begin position="518"/>
        <end position="553"/>
    </location>
</feature>
<dbReference type="InterPro" id="IPR011989">
    <property type="entry name" value="ARM-like"/>
</dbReference>
<reference evidence="4" key="1">
    <citation type="submission" date="2021-01" db="EMBL/GenBank/DDBJ databases">
        <title>A chromosome-scale assembly of European eel, Anguilla anguilla.</title>
        <authorList>
            <person name="Henkel C."/>
            <person name="Jong-Raadsen S.A."/>
            <person name="Dufour S."/>
            <person name="Weltzien F.-A."/>
            <person name="Palstra A.P."/>
            <person name="Pelster B."/>
            <person name="Spaink H.P."/>
            <person name="Van Den Thillart G.E."/>
            <person name="Jansen H."/>
            <person name="Zahm M."/>
            <person name="Klopp C."/>
            <person name="Cedric C."/>
            <person name="Louis A."/>
            <person name="Berthelot C."/>
            <person name="Parey E."/>
            <person name="Roest Crollius H."/>
            <person name="Montfort J."/>
            <person name="Robinson-Rechavi M."/>
            <person name="Bucao C."/>
            <person name="Bouchez O."/>
            <person name="Gislard M."/>
            <person name="Lluch J."/>
            <person name="Milhes M."/>
            <person name="Lampietro C."/>
            <person name="Lopez Roques C."/>
            <person name="Donnadieu C."/>
            <person name="Braasch I."/>
            <person name="Desvignes T."/>
            <person name="Postlethwait J."/>
            <person name="Bobe J."/>
            <person name="Guiguen Y."/>
            <person name="Dirks R."/>
        </authorList>
    </citation>
    <scope>NUCLEOTIDE SEQUENCE</scope>
    <source>
        <strain evidence="4">Tag_6206</strain>
        <tissue evidence="4">Liver</tissue>
    </source>
</reference>
<dbReference type="GO" id="GO:0000480">
    <property type="term" value="P:endonucleolytic cleavage in 5'-ETS of tricistronic rRNA transcript (SSU-rRNA, 5.8S rRNA, LSU-rRNA)"/>
    <property type="evidence" value="ECO:0007669"/>
    <property type="project" value="TreeGrafter"/>
</dbReference>
<evidence type="ECO:0000313" key="5">
    <source>
        <dbReference type="Proteomes" id="UP001044222"/>
    </source>
</evidence>
<dbReference type="GO" id="GO:0000472">
    <property type="term" value="P:endonucleolytic cleavage to generate mature 5'-end of SSU-rRNA from (SSU-rRNA, 5.8S rRNA, LSU-rRNA)"/>
    <property type="evidence" value="ECO:0007669"/>
    <property type="project" value="TreeGrafter"/>
</dbReference>
<keyword evidence="1" id="KW-0677">Repeat</keyword>
<accession>A0A9D3RSR8</accession>
<dbReference type="InterPro" id="IPR016024">
    <property type="entry name" value="ARM-type_fold"/>
</dbReference>
<evidence type="ECO:0008006" key="6">
    <source>
        <dbReference type="Google" id="ProtNLM"/>
    </source>
</evidence>
<evidence type="ECO:0000313" key="4">
    <source>
        <dbReference type="EMBL" id="KAG5841663.1"/>
    </source>
</evidence>
<dbReference type="EMBL" id="JAFIRN010000009">
    <property type="protein sequence ID" value="KAG5841663.1"/>
    <property type="molecule type" value="Genomic_DNA"/>
</dbReference>
<dbReference type="PANTHER" id="PTHR13102">
    <property type="entry name" value="NUCLEOLAR PROTEIN 9"/>
    <property type="match status" value="1"/>
</dbReference>
<dbReference type="PANTHER" id="PTHR13102:SF0">
    <property type="entry name" value="NUCLEOLAR PROTEIN 9"/>
    <property type="match status" value="1"/>
</dbReference>
<dbReference type="GO" id="GO:0030686">
    <property type="term" value="C:90S preribosome"/>
    <property type="evidence" value="ECO:0007669"/>
    <property type="project" value="TreeGrafter"/>
</dbReference>
<dbReference type="GO" id="GO:0005730">
    <property type="term" value="C:nucleolus"/>
    <property type="evidence" value="ECO:0007669"/>
    <property type="project" value="TreeGrafter"/>
</dbReference>
<name>A0A9D3RSR8_ANGAN</name>
<gene>
    <name evidence="4" type="ORF">ANANG_G00169030</name>
</gene>
<dbReference type="SUPFAM" id="SSF48371">
    <property type="entry name" value="ARM repeat"/>
    <property type="match status" value="2"/>
</dbReference>
<evidence type="ECO:0000256" key="2">
    <source>
        <dbReference type="PROSITE-ProRule" id="PRU00317"/>
    </source>
</evidence>
<dbReference type="GO" id="GO:0000056">
    <property type="term" value="P:ribosomal small subunit export from nucleus"/>
    <property type="evidence" value="ECO:0007669"/>
    <property type="project" value="TreeGrafter"/>
</dbReference>
<feature type="compositionally biased region" description="Basic and acidic residues" evidence="3">
    <location>
        <begin position="1"/>
        <end position="30"/>
    </location>
</feature>
<dbReference type="Pfam" id="PF22493">
    <property type="entry name" value="PUF_NOP9"/>
    <property type="match status" value="1"/>
</dbReference>
<dbReference type="PROSITE" id="PS50302">
    <property type="entry name" value="PUM"/>
    <property type="match status" value="2"/>
</dbReference>
<dbReference type="SMART" id="SM00025">
    <property type="entry name" value="Pumilio"/>
    <property type="match status" value="6"/>
</dbReference>
<dbReference type="GO" id="GO:0003723">
    <property type="term" value="F:RNA binding"/>
    <property type="evidence" value="ECO:0007669"/>
    <property type="project" value="InterPro"/>
</dbReference>
<keyword evidence="5" id="KW-1185">Reference proteome</keyword>
<feature type="region of interest" description="Disordered" evidence="3">
    <location>
        <begin position="1"/>
        <end position="40"/>
    </location>
</feature>
<organism evidence="4 5">
    <name type="scientific">Anguilla anguilla</name>
    <name type="common">European freshwater eel</name>
    <name type="synonym">Muraena anguilla</name>
    <dbReference type="NCBI Taxonomy" id="7936"/>
    <lineage>
        <taxon>Eukaryota</taxon>
        <taxon>Metazoa</taxon>
        <taxon>Chordata</taxon>
        <taxon>Craniata</taxon>
        <taxon>Vertebrata</taxon>
        <taxon>Euteleostomi</taxon>
        <taxon>Actinopterygii</taxon>
        <taxon>Neopterygii</taxon>
        <taxon>Teleostei</taxon>
        <taxon>Anguilliformes</taxon>
        <taxon>Anguillidae</taxon>
        <taxon>Anguilla</taxon>
    </lineage>
</organism>
<proteinExistence type="predicted"/>
<protein>
    <recommendedName>
        <fullName evidence="6">PUM-HD domain-containing protein</fullName>
    </recommendedName>
</protein>
<dbReference type="InterPro" id="IPR001313">
    <property type="entry name" value="Pumilio_RNA-bd_rpt"/>
</dbReference>
<comment type="caution">
    <text evidence="4">The sequence shown here is derived from an EMBL/GenBank/DDBJ whole genome shotgun (WGS) entry which is preliminary data.</text>
</comment>
<dbReference type="Proteomes" id="UP001044222">
    <property type="component" value="Chromosome 9"/>
</dbReference>